<dbReference type="InterPro" id="IPR008929">
    <property type="entry name" value="Chondroitin_lyas"/>
</dbReference>
<reference evidence="7 8" key="1">
    <citation type="submission" date="2019-06" db="EMBL/GenBank/DDBJ databases">
        <title>A novel bacterium of genus Pontibacter, isolated from marine sediment.</title>
        <authorList>
            <person name="Huang H."/>
            <person name="Mo K."/>
            <person name="Hu Y."/>
        </authorList>
    </citation>
    <scope>NUCLEOTIDE SEQUENCE [LARGE SCALE GENOMIC DNA]</scope>
    <source>
        <strain evidence="7 8">HB172049</strain>
    </source>
</reference>
<evidence type="ECO:0000259" key="5">
    <source>
        <dbReference type="Pfam" id="PF07940"/>
    </source>
</evidence>
<keyword evidence="2" id="KW-0732">Signal</keyword>
<name>A0A501VV74_9BACT</name>
<dbReference type="Proteomes" id="UP000316727">
    <property type="component" value="Unassembled WGS sequence"/>
</dbReference>
<gene>
    <name evidence="7" type="ORF">FJM65_20430</name>
</gene>
<dbReference type="AlphaFoldDB" id="A0A501VV74"/>
<feature type="domain" description="Heparin-sulfate lyase N-terminal" evidence="6">
    <location>
        <begin position="167"/>
        <end position="285"/>
    </location>
</feature>
<dbReference type="Gene3D" id="2.70.98.70">
    <property type="match status" value="1"/>
</dbReference>
<keyword evidence="8" id="KW-1185">Reference proteome</keyword>
<dbReference type="GO" id="GO:0042597">
    <property type="term" value="C:periplasmic space"/>
    <property type="evidence" value="ECO:0007669"/>
    <property type="project" value="UniProtKB-SubCell"/>
</dbReference>
<dbReference type="Gene3D" id="1.50.10.100">
    <property type="entry name" value="Chondroitin AC/alginate lyase"/>
    <property type="match status" value="1"/>
</dbReference>
<dbReference type="PANTHER" id="PTHR39210:SF1">
    <property type="entry name" value="HEPARIN-SULFATE LYASE"/>
    <property type="match status" value="1"/>
</dbReference>
<dbReference type="PANTHER" id="PTHR39210">
    <property type="entry name" value="HEPARIN-SULFATE LYASE"/>
    <property type="match status" value="1"/>
</dbReference>
<proteinExistence type="predicted"/>
<evidence type="ECO:0000256" key="1">
    <source>
        <dbReference type="ARBA" id="ARBA00004418"/>
    </source>
</evidence>
<dbReference type="SUPFAM" id="SSF48230">
    <property type="entry name" value="Chondroitin AC/alginate lyase"/>
    <property type="match status" value="1"/>
</dbReference>
<evidence type="ECO:0000259" key="6">
    <source>
        <dbReference type="Pfam" id="PF16889"/>
    </source>
</evidence>
<dbReference type="RefSeq" id="WP_140624100.1">
    <property type="nucleotide sequence ID" value="NZ_VFRQ01000019.1"/>
</dbReference>
<accession>A0A501VV74</accession>
<keyword evidence="4" id="KW-0456">Lyase</keyword>
<dbReference type="InterPro" id="IPR012480">
    <property type="entry name" value="Hepar_II_III_C"/>
</dbReference>
<comment type="caution">
    <text evidence="7">The sequence shown here is derived from an EMBL/GenBank/DDBJ whole genome shotgun (WGS) entry which is preliminary data.</text>
</comment>
<evidence type="ECO:0000256" key="2">
    <source>
        <dbReference type="ARBA" id="ARBA00022729"/>
    </source>
</evidence>
<organism evidence="7 8">
    <name type="scientific">Pontibacter mangrovi</name>
    <dbReference type="NCBI Taxonomy" id="2589816"/>
    <lineage>
        <taxon>Bacteria</taxon>
        <taxon>Pseudomonadati</taxon>
        <taxon>Bacteroidota</taxon>
        <taxon>Cytophagia</taxon>
        <taxon>Cytophagales</taxon>
        <taxon>Hymenobacteraceae</taxon>
        <taxon>Pontibacter</taxon>
    </lineage>
</organism>
<keyword evidence="3" id="KW-0574">Periplasm</keyword>
<dbReference type="EMBL" id="VFRQ01000019">
    <property type="protein sequence ID" value="TPE39980.1"/>
    <property type="molecule type" value="Genomic_DNA"/>
</dbReference>
<sequence>MLSKVLQLYNTVKHLKVKQLRYQVQYRLNKPGKLTAYEQGYKVDDVHFLRFVTLPPVYPAAREDGTFIFLNQTATFGEAIDWSLSKYGKLWNYNLQYVNYLLQEDLPLAKRIGWLKSLHAWLREGRLPLEPYPASLRAINTIRLLSARKFQDDSILSALQGELNFLYCRPEFHLLGNHLLENAFALMMGGAFFSNGKWVSKAQQLLQEELEEQVLSDGAHFELSPMYHQIIFFRLLELLDWYSTWKGKDPAFESFLQEKAVKMSSWLQHMTYLNGDIPHFNDSANGISYNSAFLLQYAAELGIVADEALNLSDSGYRKYGFKSYECIVDVAAIGPSYQPGHGHADALSFVMYADKKPLFVEVGTSTYQTDKRRALERSSASHNTVVVNGRNQSQVWSSFRVGSRAQVKIEKDEITQLRASHDGYKNIGVTHTREFIFSEKVVIKDEVQGEEATEIVAYFHIHPDREVQQKGSTIVVDNYISLTFNEALSVNLSPYQMADGYNSYLEGQRVAVRFHDKLITTISFLN</sequence>
<evidence type="ECO:0000313" key="7">
    <source>
        <dbReference type="EMBL" id="TPE39980.1"/>
    </source>
</evidence>
<dbReference type="OrthoDB" id="7335480at2"/>
<dbReference type="InterPro" id="IPR031680">
    <property type="entry name" value="Hepar_II_III_N"/>
</dbReference>
<evidence type="ECO:0000256" key="3">
    <source>
        <dbReference type="ARBA" id="ARBA00022764"/>
    </source>
</evidence>
<comment type="subcellular location">
    <subcellularLocation>
        <location evidence="1">Periplasm</location>
    </subcellularLocation>
</comment>
<feature type="domain" description="Heparinase II/III-like C-terminal" evidence="5">
    <location>
        <begin position="310"/>
        <end position="503"/>
    </location>
</feature>
<dbReference type="Pfam" id="PF07940">
    <property type="entry name" value="Hepar_II_III_C"/>
    <property type="match status" value="1"/>
</dbReference>
<dbReference type="GO" id="GO:0016829">
    <property type="term" value="F:lyase activity"/>
    <property type="evidence" value="ECO:0007669"/>
    <property type="project" value="UniProtKB-KW"/>
</dbReference>
<evidence type="ECO:0000256" key="4">
    <source>
        <dbReference type="ARBA" id="ARBA00023239"/>
    </source>
</evidence>
<protein>
    <submittedName>
        <fullName evidence="7">Heparinase</fullName>
    </submittedName>
</protein>
<evidence type="ECO:0000313" key="8">
    <source>
        <dbReference type="Proteomes" id="UP000316727"/>
    </source>
</evidence>
<dbReference type="Pfam" id="PF16889">
    <property type="entry name" value="Hepar_II_III_N"/>
    <property type="match status" value="1"/>
</dbReference>